<feature type="binding site" evidence="8">
    <location>
        <position position="417"/>
    </location>
    <ligand>
        <name>[4Fe-4S] cluster</name>
        <dbReference type="ChEBI" id="CHEBI:49883"/>
        <label>2</label>
    </ligand>
</feature>
<feature type="binding site" evidence="8">
    <location>
        <position position="380"/>
    </location>
    <ligand>
        <name>[4Fe-4S] cluster</name>
        <dbReference type="ChEBI" id="CHEBI:49883"/>
        <label>1</label>
    </ligand>
</feature>
<dbReference type="NCBIfam" id="NF003454">
    <property type="entry name" value="PRK05035.1"/>
    <property type="match status" value="1"/>
</dbReference>
<dbReference type="SUPFAM" id="SSF46548">
    <property type="entry name" value="alpha-helical ferredoxin"/>
    <property type="match status" value="1"/>
</dbReference>
<evidence type="ECO:0000256" key="5">
    <source>
        <dbReference type="ARBA" id="ARBA00022982"/>
    </source>
</evidence>
<dbReference type="OrthoDB" id="9767754at2"/>
<feature type="binding site" evidence="8">
    <location>
        <position position="420"/>
    </location>
    <ligand>
        <name>[4Fe-4S] cluster</name>
        <dbReference type="ChEBI" id="CHEBI:49883"/>
        <label>2</label>
    </ligand>
</feature>
<keyword evidence="3 8" id="KW-0479">Metal-binding</keyword>
<dbReference type="KEGG" id="slim:SCL_2607"/>
<dbReference type="Pfam" id="PF12838">
    <property type="entry name" value="Fer4_7"/>
    <property type="match status" value="1"/>
</dbReference>
<dbReference type="PROSITE" id="PS00198">
    <property type="entry name" value="4FE4S_FER_1"/>
    <property type="match status" value="2"/>
</dbReference>
<feature type="binding site" evidence="8">
    <location>
        <position position="424"/>
    </location>
    <ligand>
        <name>[4Fe-4S] cluster</name>
        <dbReference type="ChEBI" id="CHEBI:49883"/>
        <label>1</label>
    </ligand>
</feature>
<comment type="subunit">
    <text evidence="8">The complex is composed of six subunits: RnfA, RnfB, RnfC, RnfD, RnfE and RnfG.</text>
</comment>
<evidence type="ECO:0000256" key="2">
    <source>
        <dbReference type="ARBA" id="ARBA00022485"/>
    </source>
</evidence>
<feature type="domain" description="4Fe-4S ferredoxin-type" evidence="9">
    <location>
        <begin position="405"/>
        <end position="434"/>
    </location>
</feature>
<comment type="cofactor">
    <cofactor evidence="8">
        <name>[4Fe-4S] cluster</name>
        <dbReference type="ChEBI" id="CHEBI:49883"/>
    </cofactor>
    <text evidence="8">Binds 2 [4Fe-4S] clusters per subunit.</text>
</comment>
<dbReference type="GO" id="GO:0051539">
    <property type="term" value="F:4 iron, 4 sulfur cluster binding"/>
    <property type="evidence" value="ECO:0007669"/>
    <property type="project" value="UniProtKB-KW"/>
</dbReference>
<dbReference type="EMBL" id="AP014879">
    <property type="protein sequence ID" value="BAV34884.1"/>
    <property type="molecule type" value="Genomic_DNA"/>
</dbReference>
<dbReference type="InterPro" id="IPR011538">
    <property type="entry name" value="Nuo51_FMN-bd"/>
</dbReference>
<dbReference type="FunCoup" id="A0A1B4XJB9">
    <property type="interactions" value="53"/>
</dbReference>
<feature type="binding site" evidence="8">
    <location>
        <position position="377"/>
    </location>
    <ligand>
        <name>[4Fe-4S] cluster</name>
        <dbReference type="ChEBI" id="CHEBI:49883"/>
        <label>1</label>
    </ligand>
</feature>
<evidence type="ECO:0000313" key="11">
    <source>
        <dbReference type="Proteomes" id="UP000243180"/>
    </source>
</evidence>
<dbReference type="Gene3D" id="3.30.70.20">
    <property type="match status" value="1"/>
</dbReference>
<dbReference type="InterPro" id="IPR017896">
    <property type="entry name" value="4Fe4S_Fe-S-bd"/>
</dbReference>
<feature type="binding site" evidence="8">
    <location>
        <position position="414"/>
    </location>
    <ligand>
        <name>[4Fe-4S] cluster</name>
        <dbReference type="ChEBI" id="CHEBI:49883"/>
        <label>2</label>
    </ligand>
</feature>
<dbReference type="GO" id="GO:0005886">
    <property type="term" value="C:plasma membrane"/>
    <property type="evidence" value="ECO:0007669"/>
    <property type="project" value="UniProtKB-SubCell"/>
</dbReference>
<evidence type="ECO:0000256" key="7">
    <source>
        <dbReference type="ARBA" id="ARBA00023014"/>
    </source>
</evidence>
<keyword evidence="8" id="KW-0472">Membrane</keyword>
<dbReference type="RefSeq" id="WP_096361580.1">
    <property type="nucleotide sequence ID" value="NZ_AP014879.1"/>
</dbReference>
<keyword evidence="1 8" id="KW-0813">Transport</keyword>
<protein>
    <recommendedName>
        <fullName evidence="8">Ion-translocating oxidoreductase complex subunit C</fullName>
        <ecNumber evidence="8">7.-.-.-</ecNumber>
    </recommendedName>
    <alternativeName>
        <fullName evidence="8">Rnf electron transport complex subunit C</fullName>
    </alternativeName>
</protein>
<evidence type="ECO:0000256" key="4">
    <source>
        <dbReference type="ARBA" id="ARBA00022737"/>
    </source>
</evidence>
<feature type="binding site" evidence="8">
    <location>
        <position position="374"/>
    </location>
    <ligand>
        <name>[4Fe-4S] cluster</name>
        <dbReference type="ChEBI" id="CHEBI:49883"/>
        <label>1</label>
    </ligand>
</feature>
<evidence type="ECO:0000256" key="1">
    <source>
        <dbReference type="ARBA" id="ARBA00022448"/>
    </source>
</evidence>
<comment type="similarity">
    <text evidence="8">Belongs to the 4Fe4S bacterial-type ferredoxin family. RnfC subfamily.</text>
</comment>
<dbReference type="Pfam" id="PF10531">
    <property type="entry name" value="SLBB"/>
    <property type="match status" value="1"/>
</dbReference>
<dbReference type="Gene3D" id="3.40.50.11540">
    <property type="entry name" value="NADH-ubiquinone oxidoreductase 51kDa subunit"/>
    <property type="match status" value="1"/>
</dbReference>
<proteinExistence type="inferred from homology"/>
<organism evidence="10 11">
    <name type="scientific">Sulfuricaulis limicola</name>
    <dbReference type="NCBI Taxonomy" id="1620215"/>
    <lineage>
        <taxon>Bacteria</taxon>
        <taxon>Pseudomonadati</taxon>
        <taxon>Pseudomonadota</taxon>
        <taxon>Gammaproteobacteria</taxon>
        <taxon>Acidiferrobacterales</taxon>
        <taxon>Acidiferrobacteraceae</taxon>
        <taxon>Sulfuricaulis</taxon>
    </lineage>
</organism>
<feature type="domain" description="4Fe-4S ferredoxin-type" evidence="9">
    <location>
        <begin position="367"/>
        <end position="394"/>
    </location>
</feature>
<keyword evidence="8" id="KW-1003">Cell membrane</keyword>
<dbReference type="Pfam" id="PF01512">
    <property type="entry name" value="Complex1_51K"/>
    <property type="match status" value="1"/>
</dbReference>
<dbReference type="PANTHER" id="PTHR43034:SF2">
    <property type="entry name" value="ION-TRANSLOCATING OXIDOREDUCTASE COMPLEX SUBUNIT C"/>
    <property type="match status" value="1"/>
</dbReference>
<reference evidence="10 11" key="1">
    <citation type="submission" date="2015-05" db="EMBL/GenBank/DDBJ databases">
        <title>Complete genome sequence of a sulfur-oxidizing gammaproteobacterium strain HA5.</title>
        <authorList>
            <person name="Miura A."/>
            <person name="Kojima H."/>
            <person name="Fukui M."/>
        </authorList>
    </citation>
    <scope>NUCLEOTIDE SEQUENCE [LARGE SCALE GENOMIC DNA]</scope>
    <source>
        <strain evidence="10 11">HA5</strain>
    </source>
</reference>
<evidence type="ECO:0000313" key="10">
    <source>
        <dbReference type="EMBL" id="BAV34884.1"/>
    </source>
</evidence>
<keyword evidence="11" id="KW-1185">Reference proteome</keyword>
<dbReference type="GO" id="GO:0009055">
    <property type="term" value="F:electron transfer activity"/>
    <property type="evidence" value="ECO:0007669"/>
    <property type="project" value="InterPro"/>
</dbReference>
<dbReference type="EC" id="7.-.-.-" evidence="8"/>
<sequence length="446" mass="47780">MAFPEAFTRRTFGHGVHAPEHKDLTRERPIRRFAFAPRLTVPLSQHIGKPAVPCVRPGQEVGRGEPIALADGFLSVPIHAPVTGVVEAIRLMPSARGPKTGAIVIKTYAADDQQVLYGAPRTIENLAPAELIQAIQDIGLAGQGGAAFPTHAKLAAAREHHVETLIVNGCECEPYQTTDHRLMLEWVDDLIAGIHFALAASGARRAIIGVEDNKPDAIDVLRRRLAADASIAVTAVRTKYPQGSAELLIKVLLKREVPAGGRSYDVGAVVQNIATLVMLGRLLPPGQGLIERVVTITGEGVKQPGNYLVPFGTPLGFVLEQVGFVGDMSRVILGGPMMGTAVSSLDVPVTKATTAIVVLPVQPATASAPRMYPCIRCGRCVAACPMHLNPSQLGLLAAKREYRAMQERFHLDACFECGSCTYVCPAHIPLVQYLRIAKALNREQAA</sequence>
<comment type="subcellular location">
    <subcellularLocation>
        <location evidence="8">Cell inner membrane</location>
        <topology evidence="8">Peripheral membrane protein</topology>
    </subcellularLocation>
</comment>
<dbReference type="PROSITE" id="PS51379">
    <property type="entry name" value="4FE4S_FER_2"/>
    <property type="match status" value="2"/>
</dbReference>
<keyword evidence="7 8" id="KW-0411">Iron-sulfur</keyword>
<dbReference type="PANTHER" id="PTHR43034">
    <property type="entry name" value="ION-TRANSLOCATING OXIDOREDUCTASE COMPLEX SUBUNIT C"/>
    <property type="match status" value="1"/>
</dbReference>
<dbReference type="InterPro" id="IPR037225">
    <property type="entry name" value="Nuo51_FMN-bd_sf"/>
</dbReference>
<dbReference type="InterPro" id="IPR019554">
    <property type="entry name" value="Soluble_ligand-bd"/>
</dbReference>
<evidence type="ECO:0000256" key="6">
    <source>
        <dbReference type="ARBA" id="ARBA00023004"/>
    </source>
</evidence>
<keyword evidence="8" id="KW-0997">Cell inner membrane</keyword>
<dbReference type="Proteomes" id="UP000243180">
    <property type="component" value="Chromosome"/>
</dbReference>
<evidence type="ECO:0000256" key="3">
    <source>
        <dbReference type="ARBA" id="ARBA00022723"/>
    </source>
</evidence>
<evidence type="ECO:0000259" key="9">
    <source>
        <dbReference type="PROSITE" id="PS51379"/>
    </source>
</evidence>
<comment type="function">
    <text evidence="8">Part of a membrane-bound complex that couples electron transfer with translocation of ions across the membrane.</text>
</comment>
<keyword evidence="2 8" id="KW-0004">4Fe-4S</keyword>
<dbReference type="Pfam" id="PF13375">
    <property type="entry name" value="RnfC_N"/>
    <property type="match status" value="1"/>
</dbReference>
<dbReference type="NCBIfam" id="TIGR01945">
    <property type="entry name" value="rnfC"/>
    <property type="match status" value="1"/>
</dbReference>
<keyword evidence="8" id="KW-1278">Translocase</keyword>
<dbReference type="GO" id="GO:0022900">
    <property type="term" value="P:electron transport chain"/>
    <property type="evidence" value="ECO:0007669"/>
    <property type="project" value="UniProtKB-UniRule"/>
</dbReference>
<dbReference type="InterPro" id="IPR017900">
    <property type="entry name" value="4Fe4S_Fe_S_CS"/>
</dbReference>
<dbReference type="HAMAP" id="MF_00461">
    <property type="entry name" value="RsxC_RnfC"/>
    <property type="match status" value="1"/>
</dbReference>
<dbReference type="InParanoid" id="A0A1B4XJB9"/>
<feature type="binding site" evidence="8">
    <location>
        <position position="384"/>
    </location>
    <ligand>
        <name>[4Fe-4S] cluster</name>
        <dbReference type="ChEBI" id="CHEBI:49883"/>
        <label>2</label>
    </ligand>
</feature>
<evidence type="ECO:0000256" key="8">
    <source>
        <dbReference type="HAMAP-Rule" id="MF_00461"/>
    </source>
</evidence>
<dbReference type="GO" id="GO:0046872">
    <property type="term" value="F:metal ion binding"/>
    <property type="evidence" value="ECO:0007669"/>
    <property type="project" value="UniProtKB-KW"/>
</dbReference>
<dbReference type="InterPro" id="IPR010208">
    <property type="entry name" value="Ion_transpt_RnfC/RsxC"/>
</dbReference>
<name>A0A1B4XJB9_9GAMM</name>
<keyword evidence="4 8" id="KW-0677">Repeat</keyword>
<accession>A0A1B4XJB9</accession>
<gene>
    <name evidence="8" type="primary">rnfC</name>
    <name evidence="10" type="ORF">SCL_2607</name>
</gene>
<keyword evidence="6 8" id="KW-0408">Iron</keyword>
<dbReference type="SUPFAM" id="SSF142019">
    <property type="entry name" value="Nqo1 FMN-binding domain-like"/>
    <property type="match status" value="1"/>
</dbReference>
<dbReference type="InterPro" id="IPR026902">
    <property type="entry name" value="RnfC_N"/>
</dbReference>
<dbReference type="AlphaFoldDB" id="A0A1B4XJB9"/>
<keyword evidence="5 8" id="KW-0249">Electron transport</keyword>